<proteinExistence type="predicted"/>
<dbReference type="InterPro" id="IPR053185">
    <property type="entry name" value="SET_domain_protein"/>
</dbReference>
<dbReference type="InterPro" id="IPR046341">
    <property type="entry name" value="SET_dom_sf"/>
</dbReference>
<feature type="domain" description="SET" evidence="2">
    <location>
        <begin position="167"/>
        <end position="302"/>
    </location>
</feature>
<dbReference type="PROSITE" id="PS50280">
    <property type="entry name" value="SET"/>
    <property type="match status" value="1"/>
</dbReference>
<protein>
    <recommendedName>
        <fullName evidence="2">SET domain-containing protein</fullName>
    </recommendedName>
</protein>
<dbReference type="PANTHER" id="PTHR47332">
    <property type="entry name" value="SET DOMAIN-CONTAINING PROTEIN 5"/>
    <property type="match status" value="1"/>
</dbReference>
<feature type="region of interest" description="Disordered" evidence="1">
    <location>
        <begin position="80"/>
        <end position="165"/>
    </location>
</feature>
<dbReference type="EMBL" id="JAQQWP010000001">
    <property type="protein sequence ID" value="KAK8132458.1"/>
    <property type="molecule type" value="Genomic_DNA"/>
</dbReference>
<dbReference type="Pfam" id="PF00856">
    <property type="entry name" value="SET"/>
    <property type="match status" value="1"/>
</dbReference>
<dbReference type="PANTHER" id="PTHR47332:SF4">
    <property type="entry name" value="SET DOMAIN-CONTAINING PROTEIN 5"/>
    <property type="match status" value="1"/>
</dbReference>
<evidence type="ECO:0000313" key="4">
    <source>
        <dbReference type="Proteomes" id="UP001392437"/>
    </source>
</evidence>
<name>A0AAW0RCD5_9PEZI</name>
<dbReference type="SMART" id="SM00317">
    <property type="entry name" value="SET"/>
    <property type="match status" value="1"/>
</dbReference>
<dbReference type="AlphaFoldDB" id="A0AAW0RCD5"/>
<keyword evidence="4" id="KW-1185">Reference proteome</keyword>
<organism evidence="3 4">
    <name type="scientific">Apiospora kogelbergensis</name>
    <dbReference type="NCBI Taxonomy" id="1337665"/>
    <lineage>
        <taxon>Eukaryota</taxon>
        <taxon>Fungi</taxon>
        <taxon>Dikarya</taxon>
        <taxon>Ascomycota</taxon>
        <taxon>Pezizomycotina</taxon>
        <taxon>Sordariomycetes</taxon>
        <taxon>Xylariomycetidae</taxon>
        <taxon>Amphisphaeriales</taxon>
        <taxon>Apiosporaceae</taxon>
        <taxon>Apiospora</taxon>
    </lineage>
</organism>
<dbReference type="CDD" id="cd20071">
    <property type="entry name" value="SET_SMYD"/>
    <property type="match status" value="1"/>
</dbReference>
<evidence type="ECO:0000259" key="2">
    <source>
        <dbReference type="PROSITE" id="PS50280"/>
    </source>
</evidence>
<dbReference type="Proteomes" id="UP001392437">
    <property type="component" value="Unassembled WGS sequence"/>
</dbReference>
<dbReference type="InterPro" id="IPR001214">
    <property type="entry name" value="SET_dom"/>
</dbReference>
<gene>
    <name evidence="3" type="ORF">PG999_000631</name>
</gene>
<dbReference type="SUPFAM" id="SSF82199">
    <property type="entry name" value="SET domain"/>
    <property type="match status" value="1"/>
</dbReference>
<accession>A0AAW0RCD5</accession>
<comment type="caution">
    <text evidence="3">The sequence shown here is derived from an EMBL/GenBank/DDBJ whole genome shotgun (WGS) entry which is preliminary data.</text>
</comment>
<reference evidence="3 4" key="1">
    <citation type="submission" date="2023-01" db="EMBL/GenBank/DDBJ databases">
        <title>Analysis of 21 Apiospora genomes using comparative genomics revels a genus with tremendous synthesis potential of carbohydrate active enzymes and secondary metabolites.</title>
        <authorList>
            <person name="Sorensen T."/>
        </authorList>
    </citation>
    <scope>NUCLEOTIDE SEQUENCE [LARGE SCALE GENOMIC DNA]</scope>
    <source>
        <strain evidence="3 4">CBS 117206</strain>
    </source>
</reference>
<evidence type="ECO:0000256" key="1">
    <source>
        <dbReference type="SAM" id="MobiDB-lite"/>
    </source>
</evidence>
<dbReference type="Gene3D" id="2.170.270.10">
    <property type="entry name" value="SET domain"/>
    <property type="match status" value="1"/>
</dbReference>
<sequence length="339" mass="37229">MQESTSREGSRPRRSGSLLLSQMLDTVDGLSFVKNCEPIDHLPHFRLSLNADRKLEEEQLEESLALLPDELSRAQIAAREVPVDQVPKTHGPDGPGSSLDGASDYEPRGSASGQTSSSNGGSTSGVSGAPTGEFDGPVHPHPGLHIEPGDEEYPPGPPSSPEHYSNRFFEIRKSSLAGYGAFASQDLGWGQKILVEPELFRADHVSLYDEFDKLTEGSQQAFERMTAHSKQSGFDKTTSIFRTNSFNVGEGQAAIYLVAARFNHACRPRNNVMYRFDHEKRRIILTTTKDVDAGTELTITYGSSREEFYAQWGFVCKCGGCVPLSDEEIARLTPGTDWN</sequence>
<evidence type="ECO:0000313" key="3">
    <source>
        <dbReference type="EMBL" id="KAK8132458.1"/>
    </source>
</evidence>
<feature type="compositionally biased region" description="Low complexity" evidence="1">
    <location>
        <begin position="109"/>
        <end position="128"/>
    </location>
</feature>